<dbReference type="PROSITE" id="PS50980">
    <property type="entry name" value="COA_CT_NTER"/>
    <property type="match status" value="1"/>
</dbReference>
<name>A0A1C6S8B1_9ACTN</name>
<evidence type="ECO:0000256" key="1">
    <source>
        <dbReference type="SAM" id="MobiDB-lite"/>
    </source>
</evidence>
<dbReference type="AlphaFoldDB" id="A0A1C6S8B1"/>
<dbReference type="Pfam" id="PF01039">
    <property type="entry name" value="Carboxyl_trans"/>
    <property type="match status" value="1"/>
</dbReference>
<dbReference type="InterPro" id="IPR011763">
    <property type="entry name" value="COA_CT_C"/>
</dbReference>
<evidence type="ECO:0000313" key="5">
    <source>
        <dbReference type="Proteomes" id="UP000198959"/>
    </source>
</evidence>
<dbReference type="InterPro" id="IPR051047">
    <property type="entry name" value="AccD/PCCB"/>
</dbReference>
<reference evidence="5" key="1">
    <citation type="submission" date="2016-06" db="EMBL/GenBank/DDBJ databases">
        <authorList>
            <person name="Varghese N."/>
            <person name="Submissions Spin"/>
        </authorList>
    </citation>
    <scope>NUCLEOTIDE SEQUENCE [LARGE SCALE GENOMIC DNA]</scope>
    <source>
        <strain evidence="5">DSM 43817</strain>
    </source>
</reference>
<dbReference type="SUPFAM" id="SSF52096">
    <property type="entry name" value="ClpP/crotonase"/>
    <property type="match status" value="2"/>
</dbReference>
<dbReference type="Proteomes" id="UP000198959">
    <property type="component" value="Unassembled WGS sequence"/>
</dbReference>
<dbReference type="Gene3D" id="3.90.226.10">
    <property type="entry name" value="2-enoyl-CoA Hydratase, Chain A, domain 1"/>
    <property type="match status" value="2"/>
</dbReference>
<proteinExistence type="predicted"/>
<dbReference type="GO" id="GO:0004658">
    <property type="term" value="F:propionyl-CoA carboxylase activity"/>
    <property type="evidence" value="ECO:0007669"/>
    <property type="project" value="TreeGrafter"/>
</dbReference>
<feature type="region of interest" description="Disordered" evidence="1">
    <location>
        <begin position="1"/>
        <end position="55"/>
    </location>
</feature>
<dbReference type="PANTHER" id="PTHR43842">
    <property type="entry name" value="PROPIONYL-COA CARBOXYLASE BETA CHAIN"/>
    <property type="match status" value="1"/>
</dbReference>
<keyword evidence="5" id="KW-1185">Reference proteome</keyword>
<evidence type="ECO:0000259" key="2">
    <source>
        <dbReference type="PROSITE" id="PS50980"/>
    </source>
</evidence>
<feature type="domain" description="CoA carboxyltransferase C-terminal" evidence="3">
    <location>
        <begin position="289"/>
        <end position="534"/>
    </location>
</feature>
<dbReference type="InterPro" id="IPR029045">
    <property type="entry name" value="ClpP/crotonase-like_dom_sf"/>
</dbReference>
<organism evidence="4 5">
    <name type="scientific">Micromonospora pallida</name>
    <dbReference type="NCBI Taxonomy" id="145854"/>
    <lineage>
        <taxon>Bacteria</taxon>
        <taxon>Bacillati</taxon>
        <taxon>Actinomycetota</taxon>
        <taxon>Actinomycetes</taxon>
        <taxon>Micromonosporales</taxon>
        <taxon>Micromonosporaceae</taxon>
        <taxon>Micromonospora</taxon>
    </lineage>
</organism>
<evidence type="ECO:0000259" key="3">
    <source>
        <dbReference type="PROSITE" id="PS50989"/>
    </source>
</evidence>
<feature type="domain" description="CoA carboxyltransferase N-terminal" evidence="2">
    <location>
        <begin position="23"/>
        <end position="280"/>
    </location>
</feature>
<feature type="compositionally biased region" description="Basic and acidic residues" evidence="1">
    <location>
        <begin position="1"/>
        <end position="16"/>
    </location>
</feature>
<gene>
    <name evidence="4" type="ORF">GA0074692_2017</name>
</gene>
<dbReference type="GO" id="GO:0009317">
    <property type="term" value="C:acetyl-CoA carboxylase complex"/>
    <property type="evidence" value="ECO:0007669"/>
    <property type="project" value="TreeGrafter"/>
</dbReference>
<sequence length="539" mass="57272">MTAAVEPERTNGRRDGMAAARPAPTTAEKVAELRRRRAEADQPGSPRAARRLAARGRMTARERILALLDPDSFVETDRLARRDIEGHTGPQPPGDGVITGFGTVDGRQVCVYAHDSTHRGGSAGAVFGAKVGKILDHALRVGCPVVGINDSSGARVEEGVLALAAYGEVARRMVTASGVIPQISLIMGVCAGGAVYTPAFTDFVVMVENTSHMFVTGPDVIRAVTGERVGMESLGGATVHATRSGNAHYAAASEAEAIDYVRDLLSYLPANNLDPAPVWPPASPLDPTDADRELDTLVPDRATVPFDMHEVIRRIVDDGDLLPVHPDFAPNIICGFARVDGGTVGVVANQPLHLAGAIDIDAAEKAARFVRFCDSFNIPVLTLVDVPGYLPGTAQEHQGIIRRGAKLAFAYIEATVPKVTVVVRRAFGGGYAVMGSRELGADLCFAWPTAQIGVMGAAGGVALLHHRALAQADDSALLRQVLLREYEDRLLTPYRAAEHGCVDDLILPSETRPAIVRALRALSTKRVILPARKHGNIPL</sequence>
<dbReference type="EMBL" id="FMHW01000002">
    <property type="protein sequence ID" value="SCL25734.1"/>
    <property type="molecule type" value="Genomic_DNA"/>
</dbReference>
<dbReference type="STRING" id="145854.GA0074692_2017"/>
<accession>A0A1C6S8B1</accession>
<dbReference type="PROSITE" id="PS50989">
    <property type="entry name" value="COA_CT_CTER"/>
    <property type="match status" value="1"/>
</dbReference>
<dbReference type="InterPro" id="IPR011762">
    <property type="entry name" value="COA_CT_N"/>
</dbReference>
<protein>
    <submittedName>
        <fullName evidence="4">Propionyl-CoA carboxylase beta chain</fullName>
    </submittedName>
</protein>
<dbReference type="PANTHER" id="PTHR43842:SF2">
    <property type="entry name" value="PROPIONYL-COA CARBOXYLASE BETA CHAIN, MITOCHONDRIAL"/>
    <property type="match status" value="1"/>
</dbReference>
<evidence type="ECO:0000313" key="4">
    <source>
        <dbReference type="EMBL" id="SCL25734.1"/>
    </source>
</evidence>
<dbReference type="InterPro" id="IPR034733">
    <property type="entry name" value="AcCoA_carboxyl_beta"/>
</dbReference>